<reference evidence="12" key="2">
    <citation type="submission" date="2006-05" db="EMBL/GenBank/DDBJ databases">
        <title>Sequencing of the draft genome and assembly of Desulfuromonas acetoxidans DSM 684.</title>
        <authorList>
            <consortium name="US DOE Joint Genome Institute (JGI-PGF)"/>
            <person name="Copeland A."/>
            <person name="Lucas S."/>
            <person name="Lapidus A."/>
            <person name="Barry K."/>
            <person name="Detter J.C."/>
            <person name="Glavina del Rio T."/>
            <person name="Hammon N."/>
            <person name="Israni S."/>
            <person name="Dalin E."/>
            <person name="Tice H."/>
            <person name="Bruce D."/>
            <person name="Pitluck S."/>
            <person name="Richardson P."/>
        </authorList>
    </citation>
    <scope>NUCLEOTIDE SEQUENCE [LARGE SCALE GENOMIC DNA]</scope>
    <source>
        <strain evidence="12">DSM 684</strain>
    </source>
</reference>
<dbReference type="PANTHER" id="PTHR43749">
    <property type="entry name" value="RNA-SPLICING LIGASE RTCB"/>
    <property type="match status" value="1"/>
</dbReference>
<keyword evidence="6 10" id="KW-0342">GTP-binding</keyword>
<evidence type="ECO:0000256" key="6">
    <source>
        <dbReference type="ARBA" id="ARBA00023134"/>
    </source>
</evidence>
<dbReference type="GO" id="GO:0042245">
    <property type="term" value="P:RNA repair"/>
    <property type="evidence" value="ECO:0007669"/>
    <property type="project" value="UniProtKB-KW"/>
</dbReference>
<evidence type="ECO:0000256" key="4">
    <source>
        <dbReference type="ARBA" id="ARBA00022741"/>
    </source>
</evidence>
<evidence type="ECO:0000256" key="1">
    <source>
        <dbReference type="ARBA" id="ARBA00012726"/>
    </source>
</evidence>
<gene>
    <name evidence="12" type="ORF">Dace_2436</name>
</gene>
<protein>
    <recommendedName>
        <fullName evidence="1">3'-phosphate/5'-hydroxy nucleic acid ligase</fullName>
        <ecNumber evidence="1">6.5.1.8</ecNumber>
    </recommendedName>
</protein>
<dbReference type="GO" id="GO:0030145">
    <property type="term" value="F:manganese ion binding"/>
    <property type="evidence" value="ECO:0007669"/>
    <property type="project" value="TreeGrafter"/>
</dbReference>
<dbReference type="GO" id="GO:0006396">
    <property type="term" value="P:RNA processing"/>
    <property type="evidence" value="ECO:0007669"/>
    <property type="project" value="InterPro"/>
</dbReference>
<dbReference type="GO" id="GO:0170057">
    <property type="term" value="F:RNA ligase (GTP) activity"/>
    <property type="evidence" value="ECO:0007669"/>
    <property type="project" value="UniProtKB-EC"/>
</dbReference>
<evidence type="ECO:0000256" key="5">
    <source>
        <dbReference type="ARBA" id="ARBA00022800"/>
    </source>
</evidence>
<name>Q1K006_DESA6</name>
<keyword evidence="2" id="KW-0436">Ligase</keyword>
<dbReference type="AlphaFoldDB" id="Q1K006"/>
<dbReference type="OrthoDB" id="9802323at2"/>
<feature type="binding site" evidence="10">
    <location>
        <begin position="138"/>
        <end position="142"/>
    </location>
    <ligand>
        <name>GMP</name>
        <dbReference type="ChEBI" id="CHEBI:58115"/>
    </ligand>
</feature>
<comment type="caution">
    <text evidence="12">The sequence shown here is derived from an EMBL/GenBank/DDBJ whole genome shotgun (WGS) entry which is preliminary data.</text>
</comment>
<dbReference type="SUPFAM" id="SSF103365">
    <property type="entry name" value="Hypothetical protein PH1602"/>
    <property type="match status" value="1"/>
</dbReference>
<keyword evidence="3 11" id="KW-0479">Metal-binding</keyword>
<keyword evidence="5" id="KW-0692">RNA repair</keyword>
<dbReference type="PANTHER" id="PTHR43749:SF2">
    <property type="entry name" value="RNA-SPLICING LIGASE RTCB"/>
    <property type="match status" value="1"/>
</dbReference>
<dbReference type="InterPro" id="IPR052915">
    <property type="entry name" value="RtcB-like"/>
</dbReference>
<dbReference type="GO" id="GO:0003909">
    <property type="term" value="F:DNA ligase activity"/>
    <property type="evidence" value="ECO:0007669"/>
    <property type="project" value="TreeGrafter"/>
</dbReference>
<evidence type="ECO:0000256" key="3">
    <source>
        <dbReference type="ARBA" id="ARBA00022723"/>
    </source>
</evidence>
<feature type="binding site" evidence="11">
    <location>
        <position position="156"/>
    </location>
    <ligand>
        <name>Mn(2+)</name>
        <dbReference type="ChEBI" id="CHEBI:29035"/>
        <label>2</label>
    </ligand>
</feature>
<feature type="binding site" evidence="10">
    <location>
        <begin position="241"/>
        <end position="242"/>
    </location>
    <ligand>
        <name>GMP</name>
        <dbReference type="ChEBI" id="CHEBI:58115"/>
    </ligand>
</feature>
<dbReference type="RefSeq" id="WP_006000136.1">
    <property type="nucleotide sequence ID" value="NZ_AAEW02000008.1"/>
</dbReference>
<keyword evidence="13" id="KW-1185">Reference proteome</keyword>
<evidence type="ECO:0000313" key="12">
    <source>
        <dbReference type="EMBL" id="EAT15736.1"/>
    </source>
</evidence>
<evidence type="ECO:0000256" key="2">
    <source>
        <dbReference type="ARBA" id="ARBA00022598"/>
    </source>
</evidence>
<dbReference type="InterPro" id="IPR036025">
    <property type="entry name" value="RtcB-like_sf"/>
</dbReference>
<keyword evidence="4 10" id="KW-0547">Nucleotide-binding</keyword>
<dbReference type="EMBL" id="AAEW02000008">
    <property type="protein sequence ID" value="EAT15736.1"/>
    <property type="molecule type" value="Genomic_DNA"/>
</dbReference>
<evidence type="ECO:0000313" key="13">
    <source>
        <dbReference type="Proteomes" id="UP000005695"/>
    </source>
</evidence>
<dbReference type="EC" id="6.5.1.8" evidence="1"/>
<feature type="binding site" evidence="11">
    <location>
        <position position="241"/>
    </location>
    <ligand>
        <name>Mn(2+)</name>
        <dbReference type="ChEBI" id="CHEBI:29035"/>
        <label>2</label>
    </ligand>
</feature>
<dbReference type="GO" id="GO:0006281">
    <property type="term" value="P:DNA repair"/>
    <property type="evidence" value="ECO:0007669"/>
    <property type="project" value="TreeGrafter"/>
</dbReference>
<evidence type="ECO:0000256" key="11">
    <source>
        <dbReference type="PIRSR" id="PIRSR601233-3"/>
    </source>
</evidence>
<feature type="binding site" evidence="11">
    <location>
        <position position="63"/>
    </location>
    <ligand>
        <name>Mn(2+)</name>
        <dbReference type="ChEBI" id="CHEBI:29035"/>
        <label>1</label>
    </ligand>
</feature>
<feature type="binding site" evidence="10">
    <location>
        <position position="363"/>
    </location>
    <ligand>
        <name>GMP</name>
        <dbReference type="ChEBI" id="CHEBI:58115"/>
    </ligand>
</feature>
<evidence type="ECO:0000256" key="8">
    <source>
        <dbReference type="ARBA" id="ARBA00047746"/>
    </source>
</evidence>
<sequence length="364" mass="39787">MKPHHIFADAPDGATLDQFYTALKQEYAVRGALMADAHLGYALPIGGVIATQDVIVPAWVGYDIGCGMCAVPTTFDATEIHAHGEAIFNAIYQAVPVGFHHNRQETTWNHEHLPRSPFLAKLFAENGLLQLGSLGSGNHFIEIGHNGNDQVWIIVHSGSRNLGHSVAGHYMKQAAGGTKARQGHDGLAVDSAAGRDYLMDLAFCLAFALQNRHEIIGRVVEQIQRYCTGKAQWSELINRNHNHAEEKDGLWIHRKGATHAEAGMMGVIPGNMRDGSFIVEGKGNPLSLWSSSHGAGRVLSRKAAKDQLSMQEFSRSMDGIVARVSKKTLDESPLAYKNIFTVMEQQKDLVTVHAHIKPLINIKG</sequence>
<dbReference type="InterPro" id="IPR001233">
    <property type="entry name" value="RtcB"/>
</dbReference>
<feature type="binding site" evidence="10">
    <location>
        <position position="276"/>
    </location>
    <ligand>
        <name>GMP</name>
        <dbReference type="ChEBI" id="CHEBI:58115"/>
    </ligand>
</feature>
<evidence type="ECO:0000256" key="7">
    <source>
        <dbReference type="ARBA" id="ARBA00023211"/>
    </source>
</evidence>
<dbReference type="Gene3D" id="3.90.1860.10">
    <property type="entry name" value="tRNA-splicing ligase RtcB"/>
    <property type="match status" value="1"/>
</dbReference>
<evidence type="ECO:0000256" key="10">
    <source>
        <dbReference type="PIRSR" id="PIRSR601233-2"/>
    </source>
</evidence>
<proteinExistence type="predicted"/>
<feature type="binding site" evidence="10">
    <location>
        <begin position="269"/>
        <end position="272"/>
    </location>
    <ligand>
        <name>GMP</name>
        <dbReference type="ChEBI" id="CHEBI:58115"/>
    </ligand>
</feature>
<comment type="cofactor">
    <cofactor evidence="11">
        <name>Mn(2+)</name>
        <dbReference type="ChEBI" id="CHEBI:29035"/>
    </cofactor>
    <text evidence="11">Binds 2 manganese ions per subunit.</text>
</comment>
<organism evidence="12 13">
    <name type="scientific">Desulfuromonas acetoxidans (strain DSM 684 / 11070)</name>
    <dbReference type="NCBI Taxonomy" id="281689"/>
    <lineage>
        <taxon>Bacteria</taxon>
        <taxon>Pseudomonadati</taxon>
        <taxon>Thermodesulfobacteriota</taxon>
        <taxon>Desulfuromonadia</taxon>
        <taxon>Desulfuromonadales</taxon>
        <taxon>Desulfuromonadaceae</taxon>
        <taxon>Desulfuromonas</taxon>
    </lineage>
</organism>
<evidence type="ECO:0000256" key="9">
    <source>
        <dbReference type="PIRSR" id="PIRSR601233-1"/>
    </source>
</evidence>
<dbReference type="Proteomes" id="UP000005695">
    <property type="component" value="Unassembled WGS sequence"/>
</dbReference>
<dbReference type="GO" id="GO:0005525">
    <property type="term" value="F:GTP binding"/>
    <property type="evidence" value="ECO:0007669"/>
    <property type="project" value="UniProtKB-KW"/>
</dbReference>
<feature type="active site" description="GMP-histidine intermediate" evidence="9">
    <location>
        <position position="293"/>
    </location>
</feature>
<feature type="binding site" evidence="11">
    <location>
        <position position="139"/>
    </location>
    <ligand>
        <name>Mn(2+)</name>
        <dbReference type="ChEBI" id="CHEBI:29035"/>
        <label>1</label>
    </ligand>
</feature>
<reference evidence="12" key="1">
    <citation type="submission" date="2006-05" db="EMBL/GenBank/DDBJ databases">
        <title>Annotation of the draft genome assembly of Desulfuromonas acetoxidans DSM 684.</title>
        <authorList>
            <consortium name="US DOE Joint Genome Institute (JGI-ORNL)"/>
            <person name="Larimer F."/>
            <person name="Land M."/>
            <person name="Hauser L."/>
        </authorList>
    </citation>
    <scope>NUCLEOTIDE SEQUENCE [LARGE SCALE GENOMIC DNA]</scope>
    <source>
        <strain evidence="12">DSM 684</strain>
    </source>
</reference>
<keyword evidence="7 11" id="KW-0464">Manganese</keyword>
<dbReference type="Pfam" id="PF01139">
    <property type="entry name" value="RtcB"/>
    <property type="match status" value="2"/>
</dbReference>
<comment type="catalytic activity">
    <reaction evidence="8">
        <text>a 3'-end 3'-phospho-ribonucleotide-RNA + a 5'-end dephospho-ribonucleoside-RNA + GTP = a ribonucleotidyl-ribonucleotide-RNA + GMP + diphosphate</text>
        <dbReference type="Rhea" id="RHEA:68076"/>
        <dbReference type="Rhea" id="RHEA-COMP:10463"/>
        <dbReference type="Rhea" id="RHEA-COMP:13936"/>
        <dbReference type="Rhea" id="RHEA-COMP:17355"/>
        <dbReference type="ChEBI" id="CHEBI:33019"/>
        <dbReference type="ChEBI" id="CHEBI:37565"/>
        <dbReference type="ChEBI" id="CHEBI:58115"/>
        <dbReference type="ChEBI" id="CHEBI:83062"/>
        <dbReference type="ChEBI" id="CHEBI:138284"/>
        <dbReference type="ChEBI" id="CHEBI:173118"/>
        <dbReference type="EC" id="6.5.1.8"/>
    </reaction>
</comment>
<feature type="binding site" evidence="10">
    <location>
        <begin position="293"/>
        <end position="296"/>
    </location>
    <ligand>
        <name>GMP</name>
        <dbReference type="ChEBI" id="CHEBI:58115"/>
    </ligand>
</feature>
<accession>Q1K006</accession>